<evidence type="ECO:0000256" key="1">
    <source>
        <dbReference type="ARBA" id="ARBA00022737"/>
    </source>
</evidence>
<dbReference type="OrthoDB" id="2575953at2"/>
<proteinExistence type="predicted"/>
<evidence type="ECO:0000256" key="3">
    <source>
        <dbReference type="PROSITE-ProRule" id="PRU00023"/>
    </source>
</evidence>
<dbReference type="PROSITE" id="PS50088">
    <property type="entry name" value="ANK_REPEAT"/>
    <property type="match status" value="5"/>
</dbReference>
<feature type="repeat" description="ANK" evidence="3">
    <location>
        <begin position="323"/>
        <end position="355"/>
    </location>
</feature>
<feature type="repeat" description="ANK" evidence="3">
    <location>
        <begin position="437"/>
        <end position="470"/>
    </location>
</feature>
<evidence type="ECO:0000313" key="5">
    <source>
        <dbReference type="EMBL" id="ADY50671.1"/>
    </source>
</evidence>
<dbReference type="STRING" id="762903.Pedsa_0084"/>
<keyword evidence="2 3" id="KW-0040">ANK repeat</keyword>
<dbReference type="PANTHER" id="PTHR24123:SF33">
    <property type="entry name" value="PROTEIN HOS4"/>
    <property type="match status" value="1"/>
</dbReference>
<feature type="repeat" description="ANK" evidence="3">
    <location>
        <begin position="257"/>
        <end position="289"/>
    </location>
</feature>
<dbReference type="SMART" id="SM00248">
    <property type="entry name" value="ANK"/>
    <property type="match status" value="10"/>
</dbReference>
<dbReference type="HOGENOM" id="CLU_562507_0_0_10"/>
<feature type="chain" id="PRO_5003260334" evidence="4">
    <location>
        <begin position="19"/>
        <end position="496"/>
    </location>
</feature>
<dbReference type="Pfam" id="PF12796">
    <property type="entry name" value="Ank_2"/>
    <property type="match status" value="2"/>
</dbReference>
<sequence>MKKLLFAAFLFTTYLGKAQTNSLMSADYWKSNPDLASVKAEIAKGNSPSQPNAASFDPVTIAINNKASNDIIKFLVEQEGNSVTKKTHHSRSYLHWAAAAGNAEIVSYLIAKGSDVNYADSHGEPIAAYAAATGNQNTAVYDALFKAGVNPTQRYEDGATLMMLAAPFDKDLTLTNYFITKGLSLQDKDNNGNSVVDYAARLGNQDLINKFIQKGVKPTSGALFFATQGSRQVSNGIDTYKYLVETLKLDPKATNKDGATILHALVRRPNMEVINYFLTKGVDLNKADSEGNTVLINAASGRDITLLNVLLPKVKNINAVNEKGETALTRAIAFGSAEVAGVLLKNGADINALDKDGRNLAYYWFNSFREGRPGPQTAPAGNDFEEKLALLKNTGLDVTKVQKDGSSLYHLAVAKENEKLIKKAKELGANINAQDKEGTTALHKAALIAKDDKILKELIALGADKKLKTEFDETAYDLAKENQFLKSNNVSIDFLK</sequence>
<gene>
    <name evidence="5" type="ordered locus">Pedsa_0084</name>
</gene>
<feature type="repeat" description="ANK" evidence="3">
    <location>
        <begin position="404"/>
        <end position="436"/>
    </location>
</feature>
<dbReference type="PANTHER" id="PTHR24123">
    <property type="entry name" value="ANKYRIN REPEAT-CONTAINING"/>
    <property type="match status" value="1"/>
</dbReference>
<dbReference type="InterPro" id="IPR036770">
    <property type="entry name" value="Ankyrin_rpt-contain_sf"/>
</dbReference>
<dbReference type="AlphaFoldDB" id="F0SCT2"/>
<dbReference type="PROSITE" id="PS50297">
    <property type="entry name" value="ANK_REP_REGION"/>
    <property type="match status" value="5"/>
</dbReference>
<organism evidence="5 6">
    <name type="scientific">Pseudopedobacter saltans (strain ATCC 51119 / DSM 12145 / JCM 21818 / CCUG 39354 / LMG 10337 / NBRC 100064 / NCIMB 13643)</name>
    <name type="common">Pedobacter saltans</name>
    <dbReference type="NCBI Taxonomy" id="762903"/>
    <lineage>
        <taxon>Bacteria</taxon>
        <taxon>Pseudomonadati</taxon>
        <taxon>Bacteroidota</taxon>
        <taxon>Sphingobacteriia</taxon>
        <taxon>Sphingobacteriales</taxon>
        <taxon>Sphingobacteriaceae</taxon>
        <taxon>Pseudopedobacter</taxon>
    </lineage>
</organism>
<protein>
    <submittedName>
        <fullName evidence="5">Ankyrin</fullName>
    </submittedName>
</protein>
<dbReference type="eggNOG" id="COG0666">
    <property type="taxonomic scope" value="Bacteria"/>
</dbReference>
<dbReference type="RefSeq" id="WP_013631174.1">
    <property type="nucleotide sequence ID" value="NC_015177.1"/>
</dbReference>
<dbReference type="Gene3D" id="1.25.40.20">
    <property type="entry name" value="Ankyrin repeat-containing domain"/>
    <property type="match status" value="2"/>
</dbReference>
<evidence type="ECO:0000313" key="6">
    <source>
        <dbReference type="Proteomes" id="UP000000310"/>
    </source>
</evidence>
<evidence type="ECO:0000256" key="2">
    <source>
        <dbReference type="ARBA" id="ARBA00023043"/>
    </source>
</evidence>
<dbReference type="KEGG" id="psn:Pedsa_0084"/>
<keyword evidence="6" id="KW-1185">Reference proteome</keyword>
<evidence type="ECO:0000256" key="4">
    <source>
        <dbReference type="SAM" id="SignalP"/>
    </source>
</evidence>
<dbReference type="InterPro" id="IPR002110">
    <property type="entry name" value="Ankyrin_rpt"/>
</dbReference>
<reference evidence="6" key="2">
    <citation type="submission" date="2011-02" db="EMBL/GenBank/DDBJ databases">
        <title>The complete genome of Pedobacter saltans DSM 12145.</title>
        <authorList>
            <consortium name="US DOE Joint Genome Institute (JGI-PGF)"/>
            <person name="Lucas S."/>
            <person name="Copeland A."/>
            <person name="Lapidus A."/>
            <person name="Bruce D."/>
            <person name="Goodwin L."/>
            <person name="Pitluck S."/>
            <person name="Kyrpides N."/>
            <person name="Mavromatis K."/>
            <person name="Pagani I."/>
            <person name="Ivanova N."/>
            <person name="Ovchinnikova G."/>
            <person name="Lu M."/>
            <person name="Detter J.C."/>
            <person name="Han C."/>
            <person name="Land M."/>
            <person name="Hauser L."/>
            <person name="Markowitz V."/>
            <person name="Cheng J.-F."/>
            <person name="Hugenholtz P."/>
            <person name="Woyke T."/>
            <person name="Wu D."/>
            <person name="Tindall B."/>
            <person name="Pomrenke H.G."/>
            <person name="Brambilla E."/>
            <person name="Klenk H.-P."/>
            <person name="Eisen J.A."/>
        </authorList>
    </citation>
    <scope>NUCLEOTIDE SEQUENCE [LARGE SCALE GENOMIC DNA]</scope>
    <source>
        <strain evidence="6">ATCC 51119 / DSM 12145 / JCM 21818 / LMG 10337 / NBRC 100064 / NCIMB 13643</strain>
    </source>
</reference>
<feature type="signal peptide" evidence="4">
    <location>
        <begin position="1"/>
        <end position="18"/>
    </location>
</feature>
<dbReference type="Proteomes" id="UP000000310">
    <property type="component" value="Chromosome"/>
</dbReference>
<dbReference type="Pfam" id="PF13857">
    <property type="entry name" value="Ank_5"/>
    <property type="match status" value="1"/>
</dbReference>
<dbReference type="InterPro" id="IPR051165">
    <property type="entry name" value="Multifunctional_ANK_Repeat"/>
</dbReference>
<accession>F0SCT2</accession>
<keyword evidence="4" id="KW-0732">Signal</keyword>
<feature type="repeat" description="ANK" evidence="3">
    <location>
        <begin position="89"/>
        <end position="121"/>
    </location>
</feature>
<keyword evidence="1" id="KW-0677">Repeat</keyword>
<name>F0SCT2_PSESL</name>
<dbReference type="EMBL" id="CP002545">
    <property type="protein sequence ID" value="ADY50671.1"/>
    <property type="molecule type" value="Genomic_DNA"/>
</dbReference>
<dbReference type="SUPFAM" id="SSF48403">
    <property type="entry name" value="Ankyrin repeat"/>
    <property type="match status" value="2"/>
</dbReference>
<reference evidence="5 6" key="1">
    <citation type="journal article" date="2011" name="Stand. Genomic Sci.">
        <title>Complete genome sequence of the gliding, heparinolytic Pedobacter saltans type strain (113).</title>
        <authorList>
            <person name="Liolios K."/>
            <person name="Sikorski J."/>
            <person name="Lu M."/>
            <person name="Nolan M."/>
            <person name="Lapidus A."/>
            <person name="Lucas S."/>
            <person name="Hammon N."/>
            <person name="Deshpande S."/>
            <person name="Cheng J.F."/>
            <person name="Tapia R."/>
            <person name="Han C."/>
            <person name="Goodwin L."/>
            <person name="Pitluck S."/>
            <person name="Huntemann M."/>
            <person name="Ivanova N."/>
            <person name="Pagani I."/>
            <person name="Mavromatis K."/>
            <person name="Ovchinikova G."/>
            <person name="Pati A."/>
            <person name="Chen A."/>
            <person name="Palaniappan K."/>
            <person name="Land M."/>
            <person name="Hauser L."/>
            <person name="Brambilla E.M."/>
            <person name="Kotsyurbenko O."/>
            <person name="Rohde M."/>
            <person name="Tindall B.J."/>
            <person name="Abt B."/>
            <person name="Goker M."/>
            <person name="Detter J.C."/>
            <person name="Woyke T."/>
            <person name="Bristow J."/>
            <person name="Eisen J.A."/>
            <person name="Markowitz V."/>
            <person name="Hugenholtz P."/>
            <person name="Klenk H.P."/>
            <person name="Kyrpides N.C."/>
        </authorList>
    </citation>
    <scope>NUCLEOTIDE SEQUENCE [LARGE SCALE GENOMIC DNA]</scope>
    <source>
        <strain evidence="6">ATCC 51119 / DSM 12145 / JCM 21818 / LMG 10337 / NBRC 100064 / NCIMB 13643</strain>
    </source>
</reference>